<evidence type="ECO:0000259" key="5">
    <source>
        <dbReference type="Pfam" id="PF13361"/>
    </source>
</evidence>
<evidence type="ECO:0000313" key="7">
    <source>
        <dbReference type="Proteomes" id="UP000309170"/>
    </source>
</evidence>
<evidence type="ECO:0000256" key="2">
    <source>
        <dbReference type="ARBA" id="ARBA00022801"/>
    </source>
</evidence>
<gene>
    <name evidence="6" type="ORF">FC678_10435</name>
</gene>
<dbReference type="GO" id="GO:0005524">
    <property type="term" value="F:ATP binding"/>
    <property type="evidence" value="ECO:0007669"/>
    <property type="project" value="UniProtKB-KW"/>
</dbReference>
<dbReference type="Proteomes" id="UP000309170">
    <property type="component" value="Unassembled WGS sequence"/>
</dbReference>
<dbReference type="Pfam" id="PF13361">
    <property type="entry name" value="UvrD_C"/>
    <property type="match status" value="1"/>
</dbReference>
<dbReference type="GO" id="GO:0003677">
    <property type="term" value="F:DNA binding"/>
    <property type="evidence" value="ECO:0007669"/>
    <property type="project" value="InterPro"/>
</dbReference>
<dbReference type="InterPro" id="IPR014017">
    <property type="entry name" value="DNA_helicase_UvrD-like_C"/>
</dbReference>
<keyword evidence="4" id="KW-0067">ATP-binding</keyword>
<evidence type="ECO:0000256" key="3">
    <source>
        <dbReference type="ARBA" id="ARBA00022806"/>
    </source>
</evidence>
<dbReference type="AlphaFoldDB" id="A0A9X9ESL6"/>
<dbReference type="RefSeq" id="WP_170971549.1">
    <property type="nucleotide sequence ID" value="NZ_SZNT01000128.1"/>
</dbReference>
<evidence type="ECO:0000313" key="6">
    <source>
        <dbReference type="EMBL" id="TKH12033.1"/>
    </source>
</evidence>
<dbReference type="Gene3D" id="1.10.486.10">
    <property type="entry name" value="PCRA, domain 4"/>
    <property type="match status" value="1"/>
</dbReference>
<reference evidence="6 7" key="1">
    <citation type="journal article" date="2019" name="Environ. Microbiol.">
        <title>An active ?-lactamase is a part of an orchestrated cell wall stress resistance network of Bacillus subtilis and related rhizosphere species.</title>
        <authorList>
            <person name="Bucher T."/>
            <person name="Keren-Paz A."/>
            <person name="Hausser J."/>
            <person name="Olender T."/>
            <person name="Cytryn E."/>
            <person name="Kolodkin-Gal I."/>
        </authorList>
    </citation>
    <scope>NUCLEOTIDE SEQUENCE [LARGE SCALE GENOMIC DNA]</scope>
    <source>
        <strain evidence="6 7">I4</strain>
    </source>
</reference>
<name>A0A9X9ESL6_9BACI</name>
<dbReference type="GO" id="GO:0043138">
    <property type="term" value="F:3'-5' DNA helicase activity"/>
    <property type="evidence" value="ECO:0007669"/>
    <property type="project" value="TreeGrafter"/>
</dbReference>
<proteinExistence type="predicted"/>
<feature type="domain" description="UvrD-like helicase C-terminal" evidence="5">
    <location>
        <begin position="168"/>
        <end position="234"/>
    </location>
</feature>
<dbReference type="InterPro" id="IPR027417">
    <property type="entry name" value="P-loop_NTPase"/>
</dbReference>
<keyword evidence="1" id="KW-0547">Nucleotide-binding</keyword>
<dbReference type="GO" id="GO:0000725">
    <property type="term" value="P:recombinational repair"/>
    <property type="evidence" value="ECO:0007669"/>
    <property type="project" value="TreeGrafter"/>
</dbReference>
<protein>
    <submittedName>
        <fullName evidence="6">ATP-dependent helicase</fullName>
    </submittedName>
</protein>
<dbReference type="PANTHER" id="PTHR11070:SF2">
    <property type="entry name" value="ATP-DEPENDENT DNA HELICASE SRS2"/>
    <property type="match status" value="1"/>
</dbReference>
<accession>A0A9X9ESL6</accession>
<dbReference type="PANTHER" id="PTHR11070">
    <property type="entry name" value="UVRD / RECB / PCRA DNA HELICASE FAMILY MEMBER"/>
    <property type="match status" value="1"/>
</dbReference>
<evidence type="ECO:0000256" key="4">
    <source>
        <dbReference type="ARBA" id="ARBA00022840"/>
    </source>
</evidence>
<keyword evidence="3 6" id="KW-0347">Helicase</keyword>
<sequence>IIPNCQKNGIPLEEICILVKDKYVVEDLRAIMEEKGIPHYIPKFEFSKSKVVIWLKECATWLVNDHSSSFSEIFDFWIKLLEGHIGIISETQKMLERKKFYNTLKTSKKHRYSLCDWIRFIEVRLNLNNILVHFDKYPEEIVYYERFSEFTIGRYKDYSVKQFSLIGKSENQVAISTRHSSKGLEFEVVILLGMEQKVFPDYRILKNEEKLNEDRRVFYVCITRAKRECYLLMSKNYTKETSKGTFTFKHKPSMYWNELQQACKDKQLAYFIC</sequence>
<keyword evidence="2" id="KW-0378">Hydrolase</keyword>
<dbReference type="Gene3D" id="3.40.50.300">
    <property type="entry name" value="P-loop containing nucleotide triphosphate hydrolases"/>
    <property type="match status" value="1"/>
</dbReference>
<organism evidence="6 7">
    <name type="scientific">Peribacillus simplex</name>
    <dbReference type="NCBI Taxonomy" id="1478"/>
    <lineage>
        <taxon>Bacteria</taxon>
        <taxon>Bacillati</taxon>
        <taxon>Bacillota</taxon>
        <taxon>Bacilli</taxon>
        <taxon>Bacillales</taxon>
        <taxon>Bacillaceae</taxon>
        <taxon>Peribacillus</taxon>
    </lineage>
</organism>
<feature type="non-terminal residue" evidence="6">
    <location>
        <position position="1"/>
    </location>
</feature>
<comment type="caution">
    <text evidence="6">The sequence shown here is derived from an EMBL/GenBank/DDBJ whole genome shotgun (WGS) entry which is preliminary data.</text>
</comment>
<evidence type="ECO:0000256" key="1">
    <source>
        <dbReference type="ARBA" id="ARBA00022741"/>
    </source>
</evidence>
<dbReference type="GO" id="GO:0016787">
    <property type="term" value="F:hydrolase activity"/>
    <property type="evidence" value="ECO:0007669"/>
    <property type="project" value="UniProtKB-KW"/>
</dbReference>
<dbReference type="InterPro" id="IPR000212">
    <property type="entry name" value="DNA_helicase_UvrD/REP"/>
</dbReference>
<dbReference type="EMBL" id="SZNT01000128">
    <property type="protein sequence ID" value="TKH12033.1"/>
    <property type="molecule type" value="Genomic_DNA"/>
</dbReference>
<dbReference type="SUPFAM" id="SSF52540">
    <property type="entry name" value="P-loop containing nucleoside triphosphate hydrolases"/>
    <property type="match status" value="1"/>
</dbReference>